<dbReference type="OrthoDB" id="5977738at2759"/>
<organism evidence="2 3">
    <name type="scientific">Thelohanellus kitauei</name>
    <name type="common">Myxosporean</name>
    <dbReference type="NCBI Taxonomy" id="669202"/>
    <lineage>
        <taxon>Eukaryota</taxon>
        <taxon>Metazoa</taxon>
        <taxon>Cnidaria</taxon>
        <taxon>Myxozoa</taxon>
        <taxon>Myxosporea</taxon>
        <taxon>Bivalvulida</taxon>
        <taxon>Platysporina</taxon>
        <taxon>Myxobolidae</taxon>
        <taxon>Thelohanellus</taxon>
    </lineage>
</organism>
<dbReference type="InterPro" id="IPR047655">
    <property type="entry name" value="Transpos_IS630-like"/>
</dbReference>
<name>A0A0C2M777_THEKT</name>
<reference evidence="2 3" key="1">
    <citation type="journal article" date="2014" name="Genome Biol. Evol.">
        <title>The genome of the myxosporean Thelohanellus kitauei shows adaptations to nutrient acquisition within its fish host.</title>
        <authorList>
            <person name="Yang Y."/>
            <person name="Xiong J."/>
            <person name="Zhou Z."/>
            <person name="Huo F."/>
            <person name="Miao W."/>
            <person name="Ran C."/>
            <person name="Liu Y."/>
            <person name="Zhang J."/>
            <person name="Feng J."/>
            <person name="Wang M."/>
            <person name="Wang M."/>
            <person name="Wang L."/>
            <person name="Yao B."/>
        </authorList>
    </citation>
    <scope>NUCLEOTIDE SEQUENCE [LARGE SCALE GENOMIC DNA]</scope>
    <source>
        <strain evidence="2">Wuqing</strain>
    </source>
</reference>
<dbReference type="Gene3D" id="3.30.420.10">
    <property type="entry name" value="Ribonuclease H-like superfamily/Ribonuclease H"/>
    <property type="match status" value="1"/>
</dbReference>
<dbReference type="Gene3D" id="1.10.10.10">
    <property type="entry name" value="Winged helix-like DNA-binding domain superfamily/Winged helix DNA-binding domain"/>
    <property type="match status" value="1"/>
</dbReference>
<dbReference type="InterPro" id="IPR009057">
    <property type="entry name" value="Homeodomain-like_sf"/>
</dbReference>
<dbReference type="Proteomes" id="UP000031668">
    <property type="component" value="Unassembled WGS sequence"/>
</dbReference>
<protein>
    <recommendedName>
        <fullName evidence="1">Tc1-like transposase DDE domain-containing protein</fullName>
    </recommendedName>
</protein>
<comment type="caution">
    <text evidence="2">The sequence shown here is derived from an EMBL/GenBank/DDBJ whole genome shotgun (WGS) entry which is preliminary data.</text>
</comment>
<feature type="domain" description="Tc1-like transposase DDE" evidence="1">
    <location>
        <begin position="141"/>
        <end position="235"/>
    </location>
</feature>
<evidence type="ECO:0000259" key="1">
    <source>
        <dbReference type="Pfam" id="PF13358"/>
    </source>
</evidence>
<dbReference type="GO" id="GO:0003676">
    <property type="term" value="F:nucleic acid binding"/>
    <property type="evidence" value="ECO:0007669"/>
    <property type="project" value="InterPro"/>
</dbReference>
<gene>
    <name evidence="2" type="ORF">RF11_12236</name>
</gene>
<dbReference type="AlphaFoldDB" id="A0A0C2M777"/>
<dbReference type="InterPro" id="IPR036388">
    <property type="entry name" value="WH-like_DNA-bd_sf"/>
</dbReference>
<dbReference type="SUPFAM" id="SSF46689">
    <property type="entry name" value="Homeodomain-like"/>
    <property type="match status" value="1"/>
</dbReference>
<dbReference type="Pfam" id="PF13358">
    <property type="entry name" value="DDE_3"/>
    <property type="match status" value="1"/>
</dbReference>
<dbReference type="InterPro" id="IPR038717">
    <property type="entry name" value="Tc1-like_DDE_dom"/>
</dbReference>
<sequence length="270" mass="31298">MRSLTFRFVYEDFKTQREIARTLNILKSTVNSIIKKFEETGQVSGSTRGGARNTIITQQIKDYMIELMNEDLTTNLREIQQQLGVDVAEKAIWKWLKDLGFTYELARSIYEKRNTPDTKLARQNHVRWYFSKTMSFRLRNILFVDKSPFNLHIMRNHGWSRRGRTPNPRVHTRSSNITMILAMNRHNIVNSEAILGSVNTEVFIAFLVETMNVLGQAEQFIFVLDNVNFHHAVTVPDNSTFLNIISSTQLANSQSARRSICFNKIKCTSN</sequence>
<proteinExistence type="predicted"/>
<accession>A0A0C2M777</accession>
<dbReference type="NCBIfam" id="NF033545">
    <property type="entry name" value="transpos_IS630"/>
    <property type="match status" value="1"/>
</dbReference>
<keyword evidence="3" id="KW-1185">Reference proteome</keyword>
<dbReference type="PANTHER" id="PTHR46564:SF1">
    <property type="entry name" value="TRANSPOSASE"/>
    <property type="match status" value="1"/>
</dbReference>
<dbReference type="InterPro" id="IPR036397">
    <property type="entry name" value="RNaseH_sf"/>
</dbReference>
<dbReference type="PANTHER" id="PTHR46564">
    <property type="entry name" value="TRANSPOSASE"/>
    <property type="match status" value="1"/>
</dbReference>
<evidence type="ECO:0000313" key="2">
    <source>
        <dbReference type="EMBL" id="KII62875.1"/>
    </source>
</evidence>
<dbReference type="EMBL" id="JWZT01004858">
    <property type="protein sequence ID" value="KII62875.1"/>
    <property type="molecule type" value="Genomic_DNA"/>
</dbReference>
<evidence type="ECO:0000313" key="3">
    <source>
        <dbReference type="Proteomes" id="UP000031668"/>
    </source>
</evidence>